<keyword evidence="3 4" id="KW-0539">Nucleus</keyword>
<protein>
    <recommendedName>
        <fullName evidence="4">Ribosome production factor 2 homolog</fullName>
    </recommendedName>
    <alternativeName>
        <fullName evidence="4">Ribosome biogenesis protein RPF2 homolog</fullName>
    </alternativeName>
</protein>
<keyword evidence="11" id="KW-1185">Reference proteome</keyword>
<evidence type="ECO:0000256" key="4">
    <source>
        <dbReference type="RuleBase" id="RU367086"/>
    </source>
</evidence>
<dbReference type="Proteomes" id="UP000435112">
    <property type="component" value="Unassembled WGS sequence"/>
</dbReference>
<dbReference type="GO" id="GO:0000463">
    <property type="term" value="P:maturation of LSU-rRNA from tricistronic rRNA transcript (SSU-rRNA, 5.8S rRNA, LSU-rRNA)"/>
    <property type="evidence" value="ECO:0007669"/>
    <property type="project" value="TreeGrafter"/>
</dbReference>
<evidence type="ECO:0000313" key="9">
    <source>
        <dbReference type="EMBL" id="KAE9351923.1"/>
    </source>
</evidence>
<organism evidence="7 12">
    <name type="scientific">Phytophthora rubi</name>
    <dbReference type="NCBI Taxonomy" id="129364"/>
    <lineage>
        <taxon>Eukaryota</taxon>
        <taxon>Sar</taxon>
        <taxon>Stramenopiles</taxon>
        <taxon>Oomycota</taxon>
        <taxon>Peronosporomycetes</taxon>
        <taxon>Peronosporales</taxon>
        <taxon>Peronosporaceae</taxon>
        <taxon>Phytophthora</taxon>
    </lineage>
</organism>
<feature type="region of interest" description="Disordered" evidence="5">
    <location>
        <begin position="1"/>
        <end position="36"/>
    </location>
</feature>
<dbReference type="Pfam" id="PF04427">
    <property type="entry name" value="Brix"/>
    <property type="match status" value="1"/>
</dbReference>
<reference evidence="10 12" key="1">
    <citation type="submission" date="2018-09" db="EMBL/GenBank/DDBJ databases">
        <title>Genomic investigation of the strawberry pathogen Phytophthora fragariae indicates pathogenicity is determined by transcriptional variation in three key races.</title>
        <authorList>
            <person name="Adams T.M."/>
            <person name="Armitage A.D."/>
            <person name="Sobczyk M.K."/>
            <person name="Bates H.J."/>
            <person name="Dunwell J.M."/>
            <person name="Nellist C.F."/>
            <person name="Harrison R.J."/>
        </authorList>
    </citation>
    <scope>NUCLEOTIDE SEQUENCE [LARGE SCALE GENOMIC DNA]</scope>
    <source>
        <strain evidence="8 10">SCRP249</strain>
        <strain evidence="7 12">SCRP324</strain>
        <strain evidence="9 11">SCRP333</strain>
    </source>
</reference>
<dbReference type="PANTHER" id="PTHR12728:SF0">
    <property type="entry name" value="RIBOSOME PRODUCTION FACTOR 2 HOMOLOG"/>
    <property type="match status" value="1"/>
</dbReference>
<evidence type="ECO:0000256" key="3">
    <source>
        <dbReference type="ARBA" id="ARBA00023242"/>
    </source>
</evidence>
<gene>
    <name evidence="8" type="ORF">PR001_g5410</name>
    <name evidence="7" type="ORF">PR002_g5881</name>
    <name evidence="9" type="ORF">PR003_g4640</name>
</gene>
<dbReference type="OrthoDB" id="407658at2759"/>
<evidence type="ECO:0000313" key="8">
    <source>
        <dbReference type="EMBL" id="KAE9044317.1"/>
    </source>
</evidence>
<dbReference type="GO" id="GO:0019843">
    <property type="term" value="F:rRNA binding"/>
    <property type="evidence" value="ECO:0007669"/>
    <property type="project" value="UniProtKB-UniRule"/>
</dbReference>
<dbReference type="EMBL" id="QXFT01000178">
    <property type="protein sequence ID" value="KAE9351923.1"/>
    <property type="molecule type" value="Genomic_DNA"/>
</dbReference>
<evidence type="ECO:0000313" key="11">
    <source>
        <dbReference type="Proteomes" id="UP000434957"/>
    </source>
</evidence>
<evidence type="ECO:0000313" key="7">
    <source>
        <dbReference type="EMBL" id="KAE9038702.1"/>
    </source>
</evidence>
<evidence type="ECO:0000256" key="1">
    <source>
        <dbReference type="ARBA" id="ARBA00004604"/>
    </source>
</evidence>
<accession>A0A6A3MZS8</accession>
<dbReference type="AlphaFoldDB" id="A0A6A3MZS8"/>
<dbReference type="PANTHER" id="PTHR12728">
    <property type="entry name" value="BRIX DOMAIN CONTAINING PROTEIN"/>
    <property type="match status" value="1"/>
</dbReference>
<comment type="caution">
    <text evidence="7">The sequence shown here is derived from an EMBL/GenBank/DDBJ whole genome shotgun (WGS) entry which is preliminary data.</text>
</comment>
<feature type="compositionally biased region" description="Basic and acidic residues" evidence="5">
    <location>
        <begin position="321"/>
        <end position="332"/>
    </location>
</feature>
<dbReference type="PROSITE" id="PS50833">
    <property type="entry name" value="BRIX"/>
    <property type="match status" value="1"/>
</dbReference>
<evidence type="ECO:0000256" key="2">
    <source>
        <dbReference type="ARBA" id="ARBA00010782"/>
    </source>
</evidence>
<dbReference type="Proteomes" id="UP000434957">
    <property type="component" value="Unassembled WGS sequence"/>
</dbReference>
<evidence type="ECO:0000259" key="6">
    <source>
        <dbReference type="PROSITE" id="PS50833"/>
    </source>
</evidence>
<evidence type="ECO:0000313" key="12">
    <source>
        <dbReference type="Proteomes" id="UP000435112"/>
    </source>
</evidence>
<dbReference type="InterPro" id="IPR039770">
    <property type="entry name" value="Rpf2"/>
</dbReference>
<comment type="similarity">
    <text evidence="2 4">Belongs to the RPF2 family.</text>
</comment>
<evidence type="ECO:0000313" key="10">
    <source>
        <dbReference type="Proteomes" id="UP000429607"/>
    </source>
</evidence>
<dbReference type="Proteomes" id="UP000429607">
    <property type="component" value="Unassembled WGS sequence"/>
</dbReference>
<feature type="compositionally biased region" description="Acidic residues" evidence="5">
    <location>
        <begin position="334"/>
        <end position="345"/>
    </location>
</feature>
<sequence length="345" mass="39025">MAGGGKLIKNTAGKQALRANKKVSKQTAKQSRKVTSVAKPKRLKAHVQRAIKAKEPKLVENTKNLLVMRGNKTSEEVNELLRDLRMLKAPFAKFMGKKNDIHVFDDENKVEFLTQKNDASLFLVGSSTKKRPNNLVFGRTFDGHILDVMEFGFSNFKPISGFKCKSKKAPGSKPSFVFTGDQWESVEAFMKLKNLLLDTYRGTIVQSVNVKGLDHVIVCTAWKEKVFFRSYSVDFKKGDESHPRVELDEMGPRFDLEFRRTKFASADLMKVATKKPKGLAPKKIKNISRDELTGDKLGRIHMDHQDIYSMQSRRVKALRKTPAELKNSKNAEDAGNDEGDIEMED</sequence>
<dbReference type="EMBL" id="QXFU01000257">
    <property type="protein sequence ID" value="KAE9038702.1"/>
    <property type="molecule type" value="Genomic_DNA"/>
</dbReference>
<evidence type="ECO:0000256" key="5">
    <source>
        <dbReference type="SAM" id="MobiDB-lite"/>
    </source>
</evidence>
<comment type="subcellular location">
    <subcellularLocation>
        <location evidence="1 4">Nucleus</location>
        <location evidence="1 4">Nucleolus</location>
    </subcellularLocation>
</comment>
<feature type="region of interest" description="Disordered" evidence="5">
    <location>
        <begin position="319"/>
        <end position="345"/>
    </location>
</feature>
<dbReference type="InterPro" id="IPR007109">
    <property type="entry name" value="Brix"/>
</dbReference>
<name>A0A6A3MZS8_9STRA</name>
<feature type="domain" description="Brix" evidence="6">
    <location>
        <begin position="63"/>
        <end position="267"/>
    </location>
</feature>
<proteinExistence type="inferred from homology"/>
<dbReference type="GO" id="GO:0000027">
    <property type="term" value="P:ribosomal large subunit assembly"/>
    <property type="evidence" value="ECO:0007669"/>
    <property type="project" value="InterPro"/>
</dbReference>
<dbReference type="SMART" id="SM00879">
    <property type="entry name" value="Brix"/>
    <property type="match status" value="1"/>
</dbReference>
<dbReference type="GO" id="GO:0005730">
    <property type="term" value="C:nucleolus"/>
    <property type="evidence" value="ECO:0007669"/>
    <property type="project" value="UniProtKB-SubCell"/>
</dbReference>
<dbReference type="EMBL" id="QXFV01000241">
    <property type="protein sequence ID" value="KAE9044317.1"/>
    <property type="molecule type" value="Genomic_DNA"/>
</dbReference>